<feature type="transmembrane region" description="Helical" evidence="1">
    <location>
        <begin position="12"/>
        <end position="33"/>
    </location>
</feature>
<dbReference type="Gene3D" id="3.50.50.60">
    <property type="entry name" value="FAD/NAD(P)-binding domain"/>
    <property type="match status" value="1"/>
</dbReference>
<evidence type="ECO:0000256" key="1">
    <source>
        <dbReference type="SAM" id="Phobius"/>
    </source>
</evidence>
<dbReference type="InterPro" id="IPR033856">
    <property type="entry name" value="Trp_halogen"/>
</dbReference>
<keyword evidence="1" id="KW-0812">Transmembrane</keyword>
<dbReference type="PANTHER" id="PTHR43747">
    <property type="entry name" value="FAD-BINDING PROTEIN"/>
    <property type="match status" value="1"/>
</dbReference>
<reference evidence="3" key="1">
    <citation type="journal article" date="2020" name="Int. J. Syst. Evol. Microbiol.">
        <title>Alteromonas alba sp. nov., a marine bacterium isolated from the seawater of the West Pacific Ocean.</title>
        <authorList>
            <person name="Sun C."/>
            <person name="Wu Y.-H."/>
            <person name="Xamxidin M."/>
            <person name="Cheng H."/>
            <person name="Xu X.-W."/>
        </authorList>
    </citation>
    <scope>NUCLEOTIDE SEQUENCE [LARGE SCALE GENOMIC DNA]</scope>
    <source>
        <strain evidence="3">9a2</strain>
    </source>
</reference>
<dbReference type="PANTHER" id="PTHR43747:SF4">
    <property type="entry name" value="FLAVIN-DEPENDENT TRYPTOPHAN HALOGENASE"/>
    <property type="match status" value="1"/>
</dbReference>
<dbReference type="InterPro" id="IPR036188">
    <property type="entry name" value="FAD/NAD-bd_sf"/>
</dbReference>
<dbReference type="PIRSF" id="PIRSF011396">
    <property type="entry name" value="Trp_halogenase"/>
    <property type="match status" value="1"/>
</dbReference>
<gene>
    <name evidence="2" type="ORF">C6Y39_18125</name>
</gene>
<evidence type="ECO:0000313" key="2">
    <source>
        <dbReference type="EMBL" id="PRO67596.1"/>
    </source>
</evidence>
<accession>A0ABX5CLH1</accession>
<name>A0ABX5CLH1_9ALTE</name>
<dbReference type="InterPro" id="IPR006905">
    <property type="entry name" value="Flavin_halogenase"/>
</dbReference>
<evidence type="ECO:0000313" key="3">
    <source>
        <dbReference type="Proteomes" id="UP000239539"/>
    </source>
</evidence>
<dbReference type="SUPFAM" id="SSF51905">
    <property type="entry name" value="FAD/NAD(P)-binding domain"/>
    <property type="match status" value="1"/>
</dbReference>
<protein>
    <submittedName>
        <fullName evidence="2">Tryptophan halogenase</fullName>
    </submittedName>
</protein>
<dbReference type="RefSeq" id="WP_105932614.1">
    <property type="nucleotide sequence ID" value="NZ_PVNO01000031.1"/>
</dbReference>
<comment type="caution">
    <text evidence="2">The sequence shown here is derived from an EMBL/GenBank/DDBJ whole genome shotgun (WGS) entry which is preliminary data.</text>
</comment>
<organism evidence="2 3">
    <name type="scientific">Alteromonas gracilis</name>
    <dbReference type="NCBI Taxonomy" id="1479524"/>
    <lineage>
        <taxon>Bacteria</taxon>
        <taxon>Pseudomonadati</taxon>
        <taxon>Pseudomonadota</taxon>
        <taxon>Gammaproteobacteria</taxon>
        <taxon>Alteromonadales</taxon>
        <taxon>Alteromonadaceae</taxon>
        <taxon>Alteromonas/Salinimonas group</taxon>
        <taxon>Alteromonas</taxon>
    </lineage>
</organism>
<dbReference type="EMBL" id="PVNO01000031">
    <property type="protein sequence ID" value="PRO67596.1"/>
    <property type="molecule type" value="Genomic_DNA"/>
</dbReference>
<dbReference type="Proteomes" id="UP000239539">
    <property type="component" value="Unassembled WGS sequence"/>
</dbReference>
<dbReference type="Pfam" id="PF04820">
    <property type="entry name" value="Trp_halogenase"/>
    <property type="match status" value="1"/>
</dbReference>
<keyword evidence="1" id="KW-1133">Transmembrane helix</keyword>
<dbReference type="InterPro" id="IPR050816">
    <property type="entry name" value="Flavin-dep_Halogenase_NPB"/>
</dbReference>
<keyword evidence="3" id="KW-1185">Reference proteome</keyword>
<sequence length="494" mass="56135">MASTQTKKKQRLVIAGGGTAGWMAAAAFTRLLGKEVDVTLIESSEIGTVGVGEATIPTLVFFHKLLKINEQEFMAQTNATFKLGINFENWKDLEHAYLHAFGVTGKDCWAAGFQHFWMRGLKEGLATDFGDYCLERKAAEANKFAHLPNNGLNYAYHIDATRYAGFLRNLAEKEGLRRIDSTIKEVTTREPDGFITALTLASGEVIEGDFFVDCTGFKGLLIEKALHTGYEDWSHWLPCDSAVAVQTESVGEPIPYTRCIAHEAGWQWRIPLQNRVGNGMVFCSNYFSDDEVIEKLLNNVEGKPLNDPRVIHFRTGKRRKQWNRNCLALGLASGFLEPLESTSIHLIQQGIVRFLRMFPTAGIVQEDIDEFNRQADFDIEHIRDFIILHYHVTNRTDSPFWRHCRQMDIPASLRHRIDLFKKTGRVFREGSELFDDSWQQVMIGQGLMPQSYHPIVDTMSRQELETLLNSIKQGIEKTVAKLPPHQDYITRFCG</sequence>
<keyword evidence="1" id="KW-0472">Membrane</keyword>
<proteinExistence type="predicted"/>